<name>A0A6N3HBJ3_9ENTR</name>
<evidence type="ECO:0000313" key="2">
    <source>
        <dbReference type="EMBL" id="VYU74066.1"/>
    </source>
</evidence>
<dbReference type="RefSeq" id="WP_156567085.1">
    <property type="nucleotide sequence ID" value="NZ_CACRTZ010000037.1"/>
</dbReference>
<dbReference type="EMBL" id="CACRTZ010000037">
    <property type="protein sequence ID" value="VYU74066.1"/>
    <property type="molecule type" value="Genomic_DNA"/>
</dbReference>
<dbReference type="SUPFAM" id="SSF47413">
    <property type="entry name" value="lambda repressor-like DNA-binding domains"/>
    <property type="match status" value="1"/>
</dbReference>
<dbReference type="Pfam" id="PF13744">
    <property type="entry name" value="HTH_37"/>
    <property type="match status" value="1"/>
</dbReference>
<organism evidence="2">
    <name type="scientific">Phytobacter massiliensis</name>
    <dbReference type="NCBI Taxonomy" id="1485952"/>
    <lineage>
        <taxon>Bacteria</taxon>
        <taxon>Pseudomonadati</taxon>
        <taxon>Pseudomonadota</taxon>
        <taxon>Gammaproteobacteria</taxon>
        <taxon>Enterobacterales</taxon>
        <taxon>Enterobacteriaceae</taxon>
        <taxon>Phytobacter</taxon>
    </lineage>
</organism>
<dbReference type="AlphaFoldDB" id="A0A6N3HBJ3"/>
<feature type="domain" description="HTH cro/C1-type" evidence="1">
    <location>
        <begin position="55"/>
        <end position="110"/>
    </location>
</feature>
<gene>
    <name evidence="2" type="ORF">EMLFYP7_03795</name>
</gene>
<dbReference type="Gene3D" id="1.10.260.40">
    <property type="entry name" value="lambda repressor-like DNA-binding domains"/>
    <property type="match status" value="1"/>
</dbReference>
<dbReference type="PROSITE" id="PS50943">
    <property type="entry name" value="HTH_CROC1"/>
    <property type="match status" value="1"/>
</dbReference>
<accession>A0A6N3HBJ3</accession>
<dbReference type="SMART" id="SM00530">
    <property type="entry name" value="HTH_XRE"/>
    <property type="match status" value="1"/>
</dbReference>
<evidence type="ECO:0000259" key="1">
    <source>
        <dbReference type="PROSITE" id="PS50943"/>
    </source>
</evidence>
<dbReference type="InterPro" id="IPR001387">
    <property type="entry name" value="Cro/C1-type_HTH"/>
</dbReference>
<proteinExistence type="predicted"/>
<reference evidence="2" key="1">
    <citation type="submission" date="2019-11" db="EMBL/GenBank/DDBJ databases">
        <authorList>
            <person name="Feng L."/>
        </authorList>
    </citation>
    <scope>NUCLEOTIDE SEQUENCE</scope>
    <source>
        <strain evidence="2">EMassiliensisLFYP7</strain>
    </source>
</reference>
<dbReference type="GO" id="GO:0003677">
    <property type="term" value="F:DNA binding"/>
    <property type="evidence" value="ECO:0007669"/>
    <property type="project" value="InterPro"/>
</dbReference>
<dbReference type="InterPro" id="IPR010982">
    <property type="entry name" value="Lambda_DNA-bd_dom_sf"/>
</dbReference>
<protein>
    <recommendedName>
        <fullName evidence="1">HTH cro/C1-type domain-containing protein</fullName>
    </recommendedName>
</protein>
<dbReference type="InterPro" id="IPR039554">
    <property type="entry name" value="HigA2-like_HTH"/>
</dbReference>
<sequence>MTRTIDTKIRHVTRAGDNIFAELGFDESEAARLQAQSREEMEKADELKRQLMVEIAGWIKDCGYKQLEAAKILHVSRPRVSDVVNQKTEKFTLDTLVGMATVIGKRVELIIS</sequence>